<evidence type="ECO:0000259" key="5">
    <source>
        <dbReference type="PROSITE" id="PS50802"/>
    </source>
</evidence>
<comment type="similarity">
    <text evidence="1">Belongs to the VPS13 family.</text>
</comment>
<feature type="compositionally biased region" description="Polar residues" evidence="4">
    <location>
        <begin position="89"/>
        <end position="102"/>
    </location>
</feature>
<keyword evidence="7" id="KW-1185">Reference proteome</keyword>
<dbReference type="PANTHER" id="PTHR16166:SF93">
    <property type="entry name" value="INTERMEMBRANE LIPID TRANSFER PROTEIN VPS13"/>
    <property type="match status" value="1"/>
</dbReference>
<sequence length="939" mass="106149">MSDNSNADSPLEFLRAQHRRELKELQGKITSLKKSVASDKKKVYHQISNSRVLKEYSQKKELPDQIAAMEAELNAKHIAEIAALEGAAQTENSPETPFQSEVQQQQQQQQQSRKPNRQQQRKAKKAADFEEDRRLAALEAANTVNMKQIEEEAIAKLVVPLNRRVRQIIADGHCLYNALSDQYALVTEKDPLGYQYFRKTAADFMRQNRDEFLPFLVTDDGDMMTEEQYEMYCNNVESSGTWGGQLEIKAVSMSLKVEIQIVQMGSPILKIGEEFHNDKNPLMLSCWVSNKASSGDVVLHNLKLKREALDKFNLPVDVVEGFLGDLTLTIPWNDLKTKPVRVAINNVQLLVAPKAASDFDFDDVTEAERAFKAKMDRIEAAELLEKSAREAKLPDEKQNASFITQLVTKIIDNLQLSIQNIHVRYEDRTLGSITKPISFGITLSELSAFSTDEEWTAAFIHEEVGVIHKLCRLESLAVYFNNDDLTLGGLAMEESKQAFISLIAGENYIPEQNRYILKPVSGQGKITINKYPKVGETRYNASLEFNEFGFVIADNQYASALALSRAFTMYLKSQKYRQFRPPRSVPPSVDPLAWFKYAGICVLTDIQERNSKWKWAYFAQRRDDRIRYIRLYKLSKSTVANEFKTEEAELLTIMERKLRFEDIRLYRSIANAQLKKENAIRVAAEKKGDIAATVPKAPVAEATTYEWISSWWGSTQIEQSGQKEDAVAFSDEQMKKLMETIEYDPDAIVAQTDIPKDTVQISVEWCLRKGSLALKKEDSKRDFVSVVFDMLTAKADILPTSIRGNVSLGGMTVSDGTTPGTKFETLIQAIQDKGIHSDGYEKQPFFSLNFEHNPIDEHADEAFSLKMLPLQVVVNPAAINGVIDFFVIPSLDYDFTTTIKSVAKGITAQTRAGLEFALKRHRTVDAKIDIAAPIFVLPE</sequence>
<keyword evidence="3" id="KW-0175">Coiled coil</keyword>
<dbReference type="Pfam" id="PF02338">
    <property type="entry name" value="OTU"/>
    <property type="match status" value="1"/>
</dbReference>
<dbReference type="InterPro" id="IPR038765">
    <property type="entry name" value="Papain-like_cys_pep_sf"/>
</dbReference>
<dbReference type="AlphaFoldDB" id="A0AAD5SW04"/>
<feature type="domain" description="OTU" evidence="5">
    <location>
        <begin position="163"/>
        <end position="283"/>
    </location>
</feature>
<comment type="caution">
    <text evidence="6">The sequence shown here is derived from an EMBL/GenBank/DDBJ whole genome shotgun (WGS) entry which is preliminary data.</text>
</comment>
<name>A0AAD5SW04_9FUNG</name>
<dbReference type="GO" id="GO:0045324">
    <property type="term" value="P:late endosome to vacuole transport"/>
    <property type="evidence" value="ECO:0007669"/>
    <property type="project" value="TreeGrafter"/>
</dbReference>
<reference evidence="6" key="1">
    <citation type="submission" date="2020-05" db="EMBL/GenBank/DDBJ databases">
        <title>Phylogenomic resolution of chytrid fungi.</title>
        <authorList>
            <person name="Stajich J.E."/>
            <person name="Amses K."/>
            <person name="Simmons R."/>
            <person name="Seto K."/>
            <person name="Myers J."/>
            <person name="Bonds A."/>
            <person name="Quandt C.A."/>
            <person name="Barry K."/>
            <person name="Liu P."/>
            <person name="Grigoriev I."/>
            <person name="Longcore J.E."/>
            <person name="James T.Y."/>
        </authorList>
    </citation>
    <scope>NUCLEOTIDE SEQUENCE</scope>
    <source>
        <strain evidence="6">JEL0513</strain>
    </source>
</reference>
<feature type="compositionally biased region" description="Basic residues" evidence="4">
    <location>
        <begin position="114"/>
        <end position="124"/>
    </location>
</feature>
<dbReference type="CDD" id="cd22748">
    <property type="entry name" value="OTU_OTUD6-like"/>
    <property type="match status" value="1"/>
</dbReference>
<evidence type="ECO:0000256" key="3">
    <source>
        <dbReference type="SAM" id="Coils"/>
    </source>
</evidence>
<accession>A0AAD5SW04</accession>
<dbReference type="Gene3D" id="3.90.70.80">
    <property type="match status" value="1"/>
</dbReference>
<feature type="compositionally biased region" description="Low complexity" evidence="4">
    <location>
        <begin position="103"/>
        <end position="113"/>
    </location>
</feature>
<dbReference type="Pfam" id="PF12624">
    <property type="entry name" value="VPS13_N"/>
    <property type="match status" value="1"/>
</dbReference>
<dbReference type="InterPro" id="IPR026847">
    <property type="entry name" value="VPS13"/>
</dbReference>
<evidence type="ECO:0000256" key="4">
    <source>
        <dbReference type="SAM" id="MobiDB-lite"/>
    </source>
</evidence>
<dbReference type="PROSITE" id="PS50802">
    <property type="entry name" value="OTU"/>
    <property type="match status" value="1"/>
</dbReference>
<feature type="non-terminal residue" evidence="6">
    <location>
        <position position="1"/>
    </location>
</feature>
<keyword evidence="2" id="KW-0813">Transport</keyword>
<dbReference type="PANTHER" id="PTHR16166">
    <property type="entry name" value="VACUOLAR PROTEIN SORTING-ASSOCIATED PROTEIN VPS13"/>
    <property type="match status" value="1"/>
</dbReference>
<evidence type="ECO:0000313" key="7">
    <source>
        <dbReference type="Proteomes" id="UP001211907"/>
    </source>
</evidence>
<feature type="region of interest" description="Disordered" evidence="4">
    <location>
        <begin position="87"/>
        <end position="129"/>
    </location>
</feature>
<dbReference type="GO" id="GO:0045053">
    <property type="term" value="P:protein retention in Golgi apparatus"/>
    <property type="evidence" value="ECO:0007669"/>
    <property type="project" value="TreeGrafter"/>
</dbReference>
<dbReference type="Proteomes" id="UP001211907">
    <property type="component" value="Unassembled WGS sequence"/>
</dbReference>
<proteinExistence type="inferred from homology"/>
<dbReference type="EMBL" id="JADGJH010002038">
    <property type="protein sequence ID" value="KAJ3104766.1"/>
    <property type="molecule type" value="Genomic_DNA"/>
</dbReference>
<dbReference type="GO" id="GO:0006623">
    <property type="term" value="P:protein targeting to vacuole"/>
    <property type="evidence" value="ECO:0007669"/>
    <property type="project" value="TreeGrafter"/>
</dbReference>
<dbReference type="InterPro" id="IPR003323">
    <property type="entry name" value="OTU_dom"/>
</dbReference>
<gene>
    <name evidence="6" type="ORF">HK100_004002</name>
</gene>
<feature type="coiled-coil region" evidence="3">
    <location>
        <begin position="15"/>
        <end position="42"/>
    </location>
</feature>
<dbReference type="SUPFAM" id="SSF54001">
    <property type="entry name" value="Cysteine proteinases"/>
    <property type="match status" value="1"/>
</dbReference>
<dbReference type="InterPro" id="IPR026854">
    <property type="entry name" value="VPS13_N"/>
</dbReference>
<organism evidence="6 7">
    <name type="scientific">Physocladia obscura</name>
    <dbReference type="NCBI Taxonomy" id="109957"/>
    <lineage>
        <taxon>Eukaryota</taxon>
        <taxon>Fungi</taxon>
        <taxon>Fungi incertae sedis</taxon>
        <taxon>Chytridiomycota</taxon>
        <taxon>Chytridiomycota incertae sedis</taxon>
        <taxon>Chytridiomycetes</taxon>
        <taxon>Chytridiales</taxon>
        <taxon>Chytriomycetaceae</taxon>
        <taxon>Physocladia</taxon>
    </lineage>
</organism>
<evidence type="ECO:0000256" key="2">
    <source>
        <dbReference type="ARBA" id="ARBA00022448"/>
    </source>
</evidence>
<evidence type="ECO:0000256" key="1">
    <source>
        <dbReference type="ARBA" id="ARBA00006545"/>
    </source>
</evidence>
<protein>
    <recommendedName>
        <fullName evidence="5">OTU domain-containing protein</fullName>
    </recommendedName>
</protein>
<dbReference type="GO" id="GO:0007005">
    <property type="term" value="P:mitochondrion organization"/>
    <property type="evidence" value="ECO:0007669"/>
    <property type="project" value="TreeGrafter"/>
</dbReference>
<evidence type="ECO:0000313" key="6">
    <source>
        <dbReference type="EMBL" id="KAJ3104766.1"/>
    </source>
</evidence>